<sequence length="112" mass="11185">MLSDAPADASAHVSPGAPANVPSGASANVSISEPVVPSTRPRFIIPRRAVSAVNNNNEPGRAVPINEAGPAVPVNQAGPAVPVNQAINEPAVPNNNGPGPDLCEVGPSFSKI</sequence>
<evidence type="ECO:0000313" key="2">
    <source>
        <dbReference type="EMBL" id="KMQ86713.1"/>
    </source>
</evidence>
<organism evidence="2 3">
    <name type="scientific">Lasius niger</name>
    <name type="common">Black garden ant</name>
    <dbReference type="NCBI Taxonomy" id="67767"/>
    <lineage>
        <taxon>Eukaryota</taxon>
        <taxon>Metazoa</taxon>
        <taxon>Ecdysozoa</taxon>
        <taxon>Arthropoda</taxon>
        <taxon>Hexapoda</taxon>
        <taxon>Insecta</taxon>
        <taxon>Pterygota</taxon>
        <taxon>Neoptera</taxon>
        <taxon>Endopterygota</taxon>
        <taxon>Hymenoptera</taxon>
        <taxon>Apocrita</taxon>
        <taxon>Aculeata</taxon>
        <taxon>Formicoidea</taxon>
        <taxon>Formicidae</taxon>
        <taxon>Formicinae</taxon>
        <taxon>Lasius</taxon>
        <taxon>Lasius</taxon>
    </lineage>
</organism>
<proteinExistence type="predicted"/>
<gene>
    <name evidence="2" type="ORF">RF55_14245</name>
</gene>
<feature type="region of interest" description="Disordered" evidence="1">
    <location>
        <begin position="89"/>
        <end position="112"/>
    </location>
</feature>
<name>A0A0J7K8F3_LASNI</name>
<dbReference type="AlphaFoldDB" id="A0A0J7K8F3"/>
<accession>A0A0J7K8F3</accession>
<keyword evidence="3" id="KW-1185">Reference proteome</keyword>
<dbReference type="EMBL" id="LBMM01011662">
    <property type="protein sequence ID" value="KMQ86713.1"/>
    <property type="molecule type" value="Genomic_DNA"/>
</dbReference>
<feature type="region of interest" description="Disordered" evidence="1">
    <location>
        <begin position="1"/>
        <end position="33"/>
    </location>
</feature>
<protein>
    <submittedName>
        <fullName evidence="2">Unc-89 protein</fullName>
    </submittedName>
</protein>
<comment type="caution">
    <text evidence="2">The sequence shown here is derived from an EMBL/GenBank/DDBJ whole genome shotgun (WGS) entry which is preliminary data.</text>
</comment>
<evidence type="ECO:0000313" key="3">
    <source>
        <dbReference type="Proteomes" id="UP000036403"/>
    </source>
</evidence>
<dbReference type="PaxDb" id="67767-A0A0J7K8F3"/>
<reference evidence="2 3" key="1">
    <citation type="submission" date="2015-04" db="EMBL/GenBank/DDBJ databases">
        <title>Lasius niger genome sequencing.</title>
        <authorList>
            <person name="Konorov E.A."/>
            <person name="Nikitin M.A."/>
            <person name="Kirill M.V."/>
            <person name="Chang P."/>
        </authorList>
    </citation>
    <scope>NUCLEOTIDE SEQUENCE [LARGE SCALE GENOMIC DNA]</scope>
    <source>
        <tissue evidence="2">Whole</tissue>
    </source>
</reference>
<dbReference type="Proteomes" id="UP000036403">
    <property type="component" value="Unassembled WGS sequence"/>
</dbReference>
<evidence type="ECO:0000256" key="1">
    <source>
        <dbReference type="SAM" id="MobiDB-lite"/>
    </source>
</evidence>